<sequence length="221" mass="24750">MKKTPSVLVRQQWLMSYTGTQYLSYILPQDYWRHVDEENSDNLYLFTQIQNEKYHGGTDCSFMDMDFVKEKAYMPMNETAVHNILSTGGRYSQLRQFSAGVNMNCTSNNFLKAHEKAIDDAALQSMQDAAEEEKSIAIRDGNGDSDGVPMCTVVADGAWCKHSYRTNYDSLSGVVSIVGLKTGKVLYIGVRNRYCSICASCQNAKQTPPATRVSLTAKKCD</sequence>
<evidence type="ECO:0000313" key="3">
    <source>
        <dbReference type="Proteomes" id="UP001159363"/>
    </source>
</evidence>
<proteinExistence type="predicted"/>
<feature type="domain" description="Mutator-like transposase" evidence="1">
    <location>
        <begin position="75"/>
        <end position="210"/>
    </location>
</feature>
<comment type="caution">
    <text evidence="2">The sequence shown here is derived from an EMBL/GenBank/DDBJ whole genome shotgun (WGS) entry which is preliminary data.</text>
</comment>
<name>A0ABQ9GWP8_9NEOP</name>
<organism evidence="2 3">
    <name type="scientific">Dryococelus australis</name>
    <dbReference type="NCBI Taxonomy" id="614101"/>
    <lineage>
        <taxon>Eukaryota</taxon>
        <taxon>Metazoa</taxon>
        <taxon>Ecdysozoa</taxon>
        <taxon>Arthropoda</taxon>
        <taxon>Hexapoda</taxon>
        <taxon>Insecta</taxon>
        <taxon>Pterygota</taxon>
        <taxon>Neoptera</taxon>
        <taxon>Polyneoptera</taxon>
        <taxon>Phasmatodea</taxon>
        <taxon>Verophasmatodea</taxon>
        <taxon>Anareolatae</taxon>
        <taxon>Phasmatidae</taxon>
        <taxon>Eurycanthinae</taxon>
        <taxon>Dryococelus</taxon>
    </lineage>
</organism>
<dbReference type="EMBL" id="JARBHB010000008">
    <property type="protein sequence ID" value="KAJ8876428.1"/>
    <property type="molecule type" value="Genomic_DNA"/>
</dbReference>
<reference evidence="2 3" key="1">
    <citation type="submission" date="2023-02" db="EMBL/GenBank/DDBJ databases">
        <title>LHISI_Scaffold_Assembly.</title>
        <authorList>
            <person name="Stuart O.P."/>
            <person name="Cleave R."/>
            <person name="Magrath M.J.L."/>
            <person name="Mikheyev A.S."/>
        </authorList>
    </citation>
    <scope>NUCLEOTIDE SEQUENCE [LARGE SCALE GENOMIC DNA]</scope>
    <source>
        <strain evidence="2">Daus_M_001</strain>
        <tissue evidence="2">Leg muscle</tissue>
    </source>
</reference>
<evidence type="ECO:0000259" key="1">
    <source>
        <dbReference type="Pfam" id="PF20700"/>
    </source>
</evidence>
<accession>A0ABQ9GWP8</accession>
<protein>
    <recommendedName>
        <fullName evidence="1">Mutator-like transposase domain-containing protein</fullName>
    </recommendedName>
</protein>
<gene>
    <name evidence="2" type="ORF">PR048_020873</name>
</gene>
<evidence type="ECO:0000313" key="2">
    <source>
        <dbReference type="EMBL" id="KAJ8876428.1"/>
    </source>
</evidence>
<keyword evidence="3" id="KW-1185">Reference proteome</keyword>
<dbReference type="Proteomes" id="UP001159363">
    <property type="component" value="Chromosome 7"/>
</dbReference>
<dbReference type="InterPro" id="IPR049012">
    <property type="entry name" value="Mutator_transp_dom"/>
</dbReference>
<dbReference type="Pfam" id="PF20700">
    <property type="entry name" value="Mutator"/>
    <property type="match status" value="1"/>
</dbReference>